<dbReference type="AlphaFoldDB" id="A0A9P9YQ01"/>
<name>A0A9P9YQ01_9MUSC</name>
<gene>
    <name evidence="1" type="ORF">M5D96_006713</name>
</gene>
<sequence>MENSMKIANKFSHFHSAPRGLCVMFTFYGFRPQCVCCNNYTTQSTQKEPRVGISHNRCRKKGISSLAVLHKFHNLQISHVFGQKLGGNEQWPMVSKHSRSGKYCILSFADGRRWINI</sequence>
<dbReference type="EMBL" id="JAMKOV010000004">
    <property type="protein sequence ID" value="KAI8040770.1"/>
    <property type="molecule type" value="Genomic_DNA"/>
</dbReference>
<proteinExistence type="predicted"/>
<evidence type="ECO:0000313" key="1">
    <source>
        <dbReference type="EMBL" id="KAI8040770.1"/>
    </source>
</evidence>
<organism evidence="1 2">
    <name type="scientific">Drosophila gunungcola</name>
    <name type="common">fruit fly</name>
    <dbReference type="NCBI Taxonomy" id="103775"/>
    <lineage>
        <taxon>Eukaryota</taxon>
        <taxon>Metazoa</taxon>
        <taxon>Ecdysozoa</taxon>
        <taxon>Arthropoda</taxon>
        <taxon>Hexapoda</taxon>
        <taxon>Insecta</taxon>
        <taxon>Pterygota</taxon>
        <taxon>Neoptera</taxon>
        <taxon>Endopterygota</taxon>
        <taxon>Diptera</taxon>
        <taxon>Brachycera</taxon>
        <taxon>Muscomorpha</taxon>
        <taxon>Ephydroidea</taxon>
        <taxon>Drosophilidae</taxon>
        <taxon>Drosophila</taxon>
        <taxon>Sophophora</taxon>
    </lineage>
</organism>
<keyword evidence="2" id="KW-1185">Reference proteome</keyword>
<dbReference type="Proteomes" id="UP001059596">
    <property type="component" value="Unassembled WGS sequence"/>
</dbReference>
<protein>
    <submittedName>
        <fullName evidence="1">Uncharacterized protein</fullName>
    </submittedName>
</protein>
<accession>A0A9P9YQ01</accession>
<comment type="caution">
    <text evidence="1">The sequence shown here is derived from an EMBL/GenBank/DDBJ whole genome shotgun (WGS) entry which is preliminary data.</text>
</comment>
<evidence type="ECO:0000313" key="2">
    <source>
        <dbReference type="Proteomes" id="UP001059596"/>
    </source>
</evidence>
<reference evidence="1" key="1">
    <citation type="journal article" date="2023" name="Genome Biol. Evol.">
        <title>Long-read-based Genome Assembly of Drosophila gunungcola Reveals Fewer Chemosensory Genes in Flower-breeding Species.</title>
        <authorList>
            <person name="Negi A."/>
            <person name="Liao B.Y."/>
            <person name="Yeh S.D."/>
        </authorList>
    </citation>
    <scope>NUCLEOTIDE SEQUENCE</scope>
    <source>
        <strain evidence="1">Sukarami</strain>
    </source>
</reference>